<dbReference type="EMBL" id="FAOZ01000002">
    <property type="protein sequence ID" value="CUU54220.1"/>
    <property type="molecule type" value="Genomic_DNA"/>
</dbReference>
<protein>
    <recommendedName>
        <fullName evidence="3 8">Glutamyl-tRNA reductase</fullName>
        <shortName evidence="8">GluTR</shortName>
        <ecNumber evidence="3 8">1.2.1.70</ecNumber>
    </recommendedName>
</protein>
<evidence type="ECO:0000256" key="12">
    <source>
        <dbReference type="PIRSR" id="PIRSR000445-4"/>
    </source>
</evidence>
<accession>A0A0S4QHK9</accession>
<dbReference type="SUPFAM" id="SSF69075">
    <property type="entry name" value="Glutamyl tRNA-reductase dimerization domain"/>
    <property type="match status" value="1"/>
</dbReference>
<evidence type="ECO:0000256" key="6">
    <source>
        <dbReference type="ARBA" id="ARBA00023244"/>
    </source>
</evidence>
<feature type="domain" description="Glutamyl-tRNA reductase N-terminal" evidence="15">
    <location>
        <begin position="6"/>
        <end position="156"/>
    </location>
</feature>
<dbReference type="CDD" id="cd05213">
    <property type="entry name" value="NAD_bind_Glutamyl_tRNA_reduct"/>
    <property type="match status" value="1"/>
</dbReference>
<evidence type="ECO:0000256" key="4">
    <source>
        <dbReference type="ARBA" id="ARBA00022857"/>
    </source>
</evidence>
<dbReference type="InterPro" id="IPR036343">
    <property type="entry name" value="GluRdtase_N_sf"/>
</dbReference>
<evidence type="ECO:0000256" key="9">
    <source>
        <dbReference type="PIRSR" id="PIRSR000445-1"/>
    </source>
</evidence>
<proteinExistence type="inferred from homology"/>
<comment type="similarity">
    <text evidence="2 8">Belongs to the glutamyl-tRNA reductase family.</text>
</comment>
<dbReference type="PANTHER" id="PTHR43013:SF1">
    <property type="entry name" value="GLUTAMYL-TRNA REDUCTASE"/>
    <property type="match status" value="1"/>
</dbReference>
<dbReference type="SUPFAM" id="SSF69742">
    <property type="entry name" value="Glutamyl tRNA-reductase catalytic, N-terminal domain"/>
    <property type="match status" value="1"/>
</dbReference>
<feature type="binding site" evidence="8 10">
    <location>
        <position position="120"/>
    </location>
    <ligand>
        <name>substrate</name>
    </ligand>
</feature>
<dbReference type="PIRSF" id="PIRSF000445">
    <property type="entry name" value="4pyrrol_synth_GluRdtase"/>
    <property type="match status" value="1"/>
</dbReference>
<evidence type="ECO:0000256" key="3">
    <source>
        <dbReference type="ARBA" id="ARBA00012970"/>
    </source>
</evidence>
<dbReference type="GO" id="GO:0019353">
    <property type="term" value="P:protoporphyrinogen IX biosynthetic process from glutamate"/>
    <property type="evidence" value="ECO:0007669"/>
    <property type="project" value="TreeGrafter"/>
</dbReference>
<dbReference type="RefSeq" id="WP_091271539.1">
    <property type="nucleotide sequence ID" value="NZ_FAOZ01000002.1"/>
</dbReference>
<gene>
    <name evidence="8" type="primary">hemA</name>
    <name evidence="16" type="ORF">Ga0074812_102226</name>
</gene>
<comment type="domain">
    <text evidence="8">Possesses an unusual extended V-shaped dimeric structure with each monomer consisting of three distinct domains arranged along a curved 'spinal' alpha-helix. The N-terminal catalytic domain specifically recognizes the glutamate moiety of the substrate. The second domain is the NADPH-binding domain, and the third C-terminal domain is responsible for dimerization.</text>
</comment>
<evidence type="ECO:0000313" key="16">
    <source>
        <dbReference type="EMBL" id="CUU54220.1"/>
    </source>
</evidence>
<feature type="binding site" evidence="8 10">
    <location>
        <begin position="114"/>
        <end position="116"/>
    </location>
    <ligand>
        <name>substrate</name>
    </ligand>
</feature>
<dbReference type="InterPro" id="IPR018214">
    <property type="entry name" value="GluRdtase_CS"/>
</dbReference>
<dbReference type="InterPro" id="IPR015895">
    <property type="entry name" value="4pyrrol_synth_GluRdtase_N"/>
</dbReference>
<feature type="domain" description="Tetrapyrrole biosynthesis glutamyl-tRNA reductase dimerisation" evidence="13">
    <location>
        <begin position="359"/>
        <end position="457"/>
    </location>
</feature>
<dbReference type="Pfam" id="PF05201">
    <property type="entry name" value="GlutR_N"/>
    <property type="match status" value="1"/>
</dbReference>
<dbReference type="HAMAP" id="MF_00087">
    <property type="entry name" value="Glu_tRNA_reductase"/>
    <property type="match status" value="1"/>
</dbReference>
<dbReference type="PROSITE" id="PS00747">
    <property type="entry name" value="GLUTR"/>
    <property type="match status" value="1"/>
</dbReference>
<evidence type="ECO:0000256" key="1">
    <source>
        <dbReference type="ARBA" id="ARBA00005059"/>
    </source>
</evidence>
<comment type="catalytic activity">
    <reaction evidence="7 8">
        <text>(S)-4-amino-5-oxopentanoate + tRNA(Glu) + NADP(+) = L-glutamyl-tRNA(Glu) + NADPH + H(+)</text>
        <dbReference type="Rhea" id="RHEA:12344"/>
        <dbReference type="Rhea" id="RHEA-COMP:9663"/>
        <dbReference type="Rhea" id="RHEA-COMP:9680"/>
        <dbReference type="ChEBI" id="CHEBI:15378"/>
        <dbReference type="ChEBI" id="CHEBI:57501"/>
        <dbReference type="ChEBI" id="CHEBI:57783"/>
        <dbReference type="ChEBI" id="CHEBI:58349"/>
        <dbReference type="ChEBI" id="CHEBI:78442"/>
        <dbReference type="ChEBI" id="CHEBI:78520"/>
        <dbReference type="EC" id="1.2.1.70"/>
    </reaction>
</comment>
<sequence length="476" mass="50116">MSLLAVGLNHRTAPTSLLELAAVSADETPKVLHDLVAADHVSEAVILSTCNRTEIYAEVETFHGGLADISDQLSRVCGVPMNDLAAHLYVHHEARAVSHLFSVVCGLDSMLVGEAQILGQVRVAFRAAQAAEVTSGALGALFQNALRVGKRAHSETSIDAAGASIVSVGVRMAAFDLQARRPDALAVPVSRIGTDPADAVEDLLRPELTAPVEPADAEPLAGARVLIIGAGAVGSLATQTVRRAGAGEVVVANRTAAHAARVAQTHDARAVGLSDIAHEIGRADLVISSTGASGHVVSHDQVRAAVEGRGGRPLVFLDLALPRDIDPAVRELPGVTLIDIEALRVALDGAQVSHDVEAVRSLVAAEVGGFLDRRRAERVAPTVVALRAHAAAVVRDELDRLRTRLPDLDNREWDMVSGTVRRVVDKLLHAPTVRVQQLAEAPGGDSYAEALRELFDLPRDVPAIVSAPDLDLVERT</sequence>
<evidence type="ECO:0000259" key="15">
    <source>
        <dbReference type="Pfam" id="PF05201"/>
    </source>
</evidence>
<dbReference type="PANTHER" id="PTHR43013">
    <property type="entry name" value="GLUTAMYL-TRNA REDUCTASE"/>
    <property type="match status" value="1"/>
</dbReference>
<dbReference type="Gene3D" id="3.40.50.720">
    <property type="entry name" value="NAD(P)-binding Rossmann-like Domain"/>
    <property type="match status" value="1"/>
</dbReference>
<dbReference type="GO" id="GO:0008883">
    <property type="term" value="F:glutamyl-tRNA reductase activity"/>
    <property type="evidence" value="ECO:0007669"/>
    <property type="project" value="UniProtKB-UniRule"/>
</dbReference>
<feature type="domain" description="Quinate/shikimate 5-dehydrogenase/glutamyl-tRNA reductase" evidence="14">
    <location>
        <begin position="219"/>
        <end position="344"/>
    </location>
</feature>
<reference evidence="17" key="1">
    <citation type="submission" date="2015-11" db="EMBL/GenBank/DDBJ databases">
        <authorList>
            <person name="Varghese N."/>
        </authorList>
    </citation>
    <scope>NUCLEOTIDE SEQUENCE [LARGE SCALE GENOMIC DNA]</scope>
    <source>
        <strain evidence="17">DSM 45899</strain>
    </source>
</reference>
<evidence type="ECO:0000256" key="10">
    <source>
        <dbReference type="PIRSR" id="PIRSR000445-2"/>
    </source>
</evidence>
<dbReference type="AlphaFoldDB" id="A0A0S4QHK9"/>
<keyword evidence="4 8" id="KW-0521">NADP</keyword>
<name>A0A0S4QHK9_9ACTN</name>
<evidence type="ECO:0000256" key="5">
    <source>
        <dbReference type="ARBA" id="ARBA00023002"/>
    </source>
</evidence>
<organism evidence="16 17">
    <name type="scientific">Parafrankia irregularis</name>
    <dbReference type="NCBI Taxonomy" id="795642"/>
    <lineage>
        <taxon>Bacteria</taxon>
        <taxon>Bacillati</taxon>
        <taxon>Actinomycetota</taxon>
        <taxon>Actinomycetes</taxon>
        <taxon>Frankiales</taxon>
        <taxon>Frankiaceae</taxon>
        <taxon>Parafrankia</taxon>
    </lineage>
</organism>
<evidence type="ECO:0000259" key="13">
    <source>
        <dbReference type="Pfam" id="PF00745"/>
    </source>
</evidence>
<dbReference type="SUPFAM" id="SSF51735">
    <property type="entry name" value="NAD(P)-binding Rossmann-fold domains"/>
    <property type="match status" value="1"/>
</dbReference>
<evidence type="ECO:0000256" key="11">
    <source>
        <dbReference type="PIRSR" id="PIRSR000445-3"/>
    </source>
</evidence>
<comment type="function">
    <text evidence="8">Catalyzes the NADPH-dependent reduction of glutamyl-tRNA(Glu) to glutamate 1-semialdehyde (GSA).</text>
</comment>
<dbReference type="InterPro" id="IPR036453">
    <property type="entry name" value="GluRdtase_dimer_dom_sf"/>
</dbReference>
<evidence type="ECO:0000313" key="17">
    <source>
        <dbReference type="Proteomes" id="UP000198802"/>
    </source>
</evidence>
<dbReference type="FunFam" id="3.30.460.30:FF:000001">
    <property type="entry name" value="Glutamyl-tRNA reductase"/>
    <property type="match status" value="1"/>
</dbReference>
<dbReference type="InterPro" id="IPR006151">
    <property type="entry name" value="Shikm_DH/Glu-tRNA_Rdtase"/>
</dbReference>
<comment type="miscellaneous">
    <text evidence="8">During catalysis, the active site Cys acts as a nucleophile attacking the alpha-carbonyl group of tRNA-bound glutamate with the formation of a thioester intermediate between enzyme and glutamate, and the concomitant release of tRNA(Glu). The thioester intermediate is finally reduced by direct hydride transfer from NADPH, to form the product GSA.</text>
</comment>
<dbReference type="GO" id="GO:0050661">
    <property type="term" value="F:NADP binding"/>
    <property type="evidence" value="ECO:0007669"/>
    <property type="project" value="InterPro"/>
</dbReference>
<dbReference type="InterPro" id="IPR000343">
    <property type="entry name" value="4pyrrol_synth_GluRdtase"/>
</dbReference>
<dbReference type="InterPro" id="IPR015896">
    <property type="entry name" value="4pyrrol_synth_GluRdtase_dimer"/>
</dbReference>
<feature type="active site" description="Nucleophile" evidence="8 9">
    <location>
        <position position="50"/>
    </location>
</feature>
<dbReference type="Proteomes" id="UP000198802">
    <property type="component" value="Unassembled WGS sequence"/>
</dbReference>
<evidence type="ECO:0000256" key="7">
    <source>
        <dbReference type="ARBA" id="ARBA00047464"/>
    </source>
</evidence>
<feature type="binding site" evidence="8 10">
    <location>
        <position position="109"/>
    </location>
    <ligand>
        <name>substrate</name>
    </ligand>
</feature>
<feature type="site" description="Important for activity" evidence="8 12">
    <location>
        <position position="99"/>
    </location>
</feature>
<keyword evidence="6 8" id="KW-0627">Porphyrin biosynthesis</keyword>
<dbReference type="InterPro" id="IPR036291">
    <property type="entry name" value="NAD(P)-bd_dom_sf"/>
</dbReference>
<dbReference type="UniPathway" id="UPA00251">
    <property type="reaction ID" value="UER00316"/>
</dbReference>
<evidence type="ECO:0000259" key="14">
    <source>
        <dbReference type="Pfam" id="PF01488"/>
    </source>
</evidence>
<dbReference type="Pfam" id="PF00745">
    <property type="entry name" value="GlutR_dimer"/>
    <property type="match status" value="1"/>
</dbReference>
<feature type="binding site" evidence="8 10">
    <location>
        <begin position="49"/>
        <end position="52"/>
    </location>
    <ligand>
        <name>substrate</name>
    </ligand>
</feature>
<keyword evidence="5 8" id="KW-0560">Oxidoreductase</keyword>
<dbReference type="EC" id="1.2.1.70" evidence="3 8"/>
<evidence type="ECO:0000256" key="2">
    <source>
        <dbReference type="ARBA" id="ARBA00005916"/>
    </source>
</evidence>
<dbReference type="NCBIfam" id="NF000744">
    <property type="entry name" value="PRK00045.1-3"/>
    <property type="match status" value="1"/>
</dbReference>
<feature type="binding site" evidence="8 11">
    <location>
        <begin position="229"/>
        <end position="234"/>
    </location>
    <ligand>
        <name>NADP(+)</name>
        <dbReference type="ChEBI" id="CHEBI:58349"/>
    </ligand>
</feature>
<dbReference type="Pfam" id="PF01488">
    <property type="entry name" value="Shikimate_DH"/>
    <property type="match status" value="1"/>
</dbReference>
<comment type="subunit">
    <text evidence="8">Homodimer.</text>
</comment>
<comment type="pathway">
    <text evidence="1 8">Porphyrin-containing compound metabolism; protoporphyrin-IX biosynthesis; 5-aminolevulinate from L-glutamyl-tRNA(Glu): step 1/2.</text>
</comment>
<keyword evidence="17" id="KW-1185">Reference proteome</keyword>
<dbReference type="Gene3D" id="3.30.460.30">
    <property type="entry name" value="Glutamyl-tRNA reductase, N-terminal domain"/>
    <property type="match status" value="1"/>
</dbReference>
<evidence type="ECO:0000256" key="8">
    <source>
        <dbReference type="HAMAP-Rule" id="MF_00087"/>
    </source>
</evidence>